<accession>A0A0F9JXU6</accession>
<organism evidence="2">
    <name type="scientific">marine sediment metagenome</name>
    <dbReference type="NCBI Taxonomy" id="412755"/>
    <lineage>
        <taxon>unclassified sequences</taxon>
        <taxon>metagenomes</taxon>
        <taxon>ecological metagenomes</taxon>
    </lineage>
</organism>
<reference evidence="2" key="1">
    <citation type="journal article" date="2015" name="Nature">
        <title>Complex archaea that bridge the gap between prokaryotes and eukaryotes.</title>
        <authorList>
            <person name="Spang A."/>
            <person name="Saw J.H."/>
            <person name="Jorgensen S.L."/>
            <person name="Zaremba-Niedzwiedzka K."/>
            <person name="Martijn J."/>
            <person name="Lind A.E."/>
            <person name="van Eijk R."/>
            <person name="Schleper C."/>
            <person name="Guy L."/>
            <person name="Ettema T.J."/>
        </authorList>
    </citation>
    <scope>NUCLEOTIDE SEQUENCE</scope>
</reference>
<keyword evidence="1" id="KW-1133">Transmembrane helix</keyword>
<proteinExistence type="predicted"/>
<gene>
    <name evidence="2" type="ORF">LCGC14_1703180</name>
</gene>
<comment type="caution">
    <text evidence="2">The sequence shown here is derived from an EMBL/GenBank/DDBJ whole genome shotgun (WGS) entry which is preliminary data.</text>
</comment>
<keyword evidence="1" id="KW-0472">Membrane</keyword>
<evidence type="ECO:0000313" key="2">
    <source>
        <dbReference type="EMBL" id="KKM14723.1"/>
    </source>
</evidence>
<keyword evidence="1" id="KW-0812">Transmembrane</keyword>
<evidence type="ECO:0000256" key="1">
    <source>
        <dbReference type="SAM" id="Phobius"/>
    </source>
</evidence>
<sequence>MKKLNGAVGWIGVVFALLTLVVSGTLAYGTNRSGILLN</sequence>
<feature type="transmembrane region" description="Helical" evidence="1">
    <location>
        <begin position="7"/>
        <end position="28"/>
    </location>
</feature>
<name>A0A0F9JXU6_9ZZZZ</name>
<protein>
    <submittedName>
        <fullName evidence="2">Uncharacterized protein</fullName>
    </submittedName>
</protein>
<dbReference type="EMBL" id="LAZR01015081">
    <property type="protein sequence ID" value="KKM14723.1"/>
    <property type="molecule type" value="Genomic_DNA"/>
</dbReference>
<feature type="non-terminal residue" evidence="2">
    <location>
        <position position="38"/>
    </location>
</feature>
<dbReference type="AlphaFoldDB" id="A0A0F9JXU6"/>